<protein>
    <submittedName>
        <fullName evidence="1">Uncharacterized protein</fullName>
    </submittedName>
</protein>
<name>A0A0D0A8I2_9AGAM</name>
<organism evidence="1 2">
    <name type="scientific">Suillus luteus UH-Slu-Lm8-n1</name>
    <dbReference type="NCBI Taxonomy" id="930992"/>
    <lineage>
        <taxon>Eukaryota</taxon>
        <taxon>Fungi</taxon>
        <taxon>Dikarya</taxon>
        <taxon>Basidiomycota</taxon>
        <taxon>Agaricomycotina</taxon>
        <taxon>Agaricomycetes</taxon>
        <taxon>Agaricomycetidae</taxon>
        <taxon>Boletales</taxon>
        <taxon>Suillineae</taxon>
        <taxon>Suillaceae</taxon>
        <taxon>Suillus</taxon>
    </lineage>
</organism>
<reference evidence="1 2" key="1">
    <citation type="submission" date="2014-04" db="EMBL/GenBank/DDBJ databases">
        <authorList>
            <consortium name="DOE Joint Genome Institute"/>
            <person name="Kuo A."/>
            <person name="Ruytinx J."/>
            <person name="Rineau F."/>
            <person name="Colpaert J."/>
            <person name="Kohler A."/>
            <person name="Nagy L.G."/>
            <person name="Floudas D."/>
            <person name="Copeland A."/>
            <person name="Barry K.W."/>
            <person name="Cichocki N."/>
            <person name="Veneault-Fourrey C."/>
            <person name="LaButti K."/>
            <person name="Lindquist E.A."/>
            <person name="Lipzen A."/>
            <person name="Lundell T."/>
            <person name="Morin E."/>
            <person name="Murat C."/>
            <person name="Sun H."/>
            <person name="Tunlid A."/>
            <person name="Henrissat B."/>
            <person name="Grigoriev I.V."/>
            <person name="Hibbett D.S."/>
            <person name="Martin F."/>
            <person name="Nordberg H.P."/>
            <person name="Cantor M.N."/>
            <person name="Hua S.X."/>
        </authorList>
    </citation>
    <scope>NUCLEOTIDE SEQUENCE [LARGE SCALE GENOMIC DNA]</scope>
    <source>
        <strain evidence="1 2">UH-Slu-Lm8-n1</strain>
    </source>
</reference>
<dbReference type="Proteomes" id="UP000054485">
    <property type="component" value="Unassembled WGS sequence"/>
</dbReference>
<keyword evidence="2" id="KW-1185">Reference proteome</keyword>
<dbReference type="AlphaFoldDB" id="A0A0D0A8I2"/>
<evidence type="ECO:0000313" key="1">
    <source>
        <dbReference type="EMBL" id="KIK37966.1"/>
    </source>
</evidence>
<proteinExistence type="predicted"/>
<reference evidence="2" key="2">
    <citation type="submission" date="2015-01" db="EMBL/GenBank/DDBJ databases">
        <title>Evolutionary Origins and Diversification of the Mycorrhizal Mutualists.</title>
        <authorList>
            <consortium name="DOE Joint Genome Institute"/>
            <consortium name="Mycorrhizal Genomics Consortium"/>
            <person name="Kohler A."/>
            <person name="Kuo A."/>
            <person name="Nagy L.G."/>
            <person name="Floudas D."/>
            <person name="Copeland A."/>
            <person name="Barry K.W."/>
            <person name="Cichocki N."/>
            <person name="Veneault-Fourrey C."/>
            <person name="LaButti K."/>
            <person name="Lindquist E.A."/>
            <person name="Lipzen A."/>
            <person name="Lundell T."/>
            <person name="Morin E."/>
            <person name="Murat C."/>
            <person name="Riley R."/>
            <person name="Ohm R."/>
            <person name="Sun H."/>
            <person name="Tunlid A."/>
            <person name="Henrissat B."/>
            <person name="Grigoriev I.V."/>
            <person name="Hibbett D.S."/>
            <person name="Martin F."/>
        </authorList>
    </citation>
    <scope>NUCLEOTIDE SEQUENCE [LARGE SCALE GENOMIC DNA]</scope>
    <source>
        <strain evidence="2">UH-Slu-Lm8-n1</strain>
    </source>
</reference>
<evidence type="ECO:0000313" key="2">
    <source>
        <dbReference type="Proteomes" id="UP000054485"/>
    </source>
</evidence>
<sequence length="121" mass="13159">MSLTLRSPSQYPPDPHCIESYLDLLVQCSQTFSCFLAECPPSYLTVIRRNAISTSSSSPGGLPPAPAVTECPVILPKYFSSQGQVANLPLTDLSIRNIGSKNLLATSRTTFLSGARQRQRE</sequence>
<accession>A0A0D0A8I2</accession>
<dbReference type="InParanoid" id="A0A0D0A8I2"/>
<dbReference type="EMBL" id="KN835419">
    <property type="protein sequence ID" value="KIK37966.1"/>
    <property type="molecule type" value="Genomic_DNA"/>
</dbReference>
<gene>
    <name evidence="1" type="ORF">CY34DRAFT_417512</name>
</gene>
<dbReference type="HOGENOM" id="CLU_2039615_0_0_1"/>